<dbReference type="PANTHER" id="PTHR13931:SF2">
    <property type="entry name" value="UBIQUITIN CONJUGATION FACTOR E4 B"/>
    <property type="match status" value="1"/>
</dbReference>
<evidence type="ECO:0000256" key="8">
    <source>
        <dbReference type="ARBA" id="ARBA00022679"/>
    </source>
</evidence>
<evidence type="ECO:0000256" key="10">
    <source>
        <dbReference type="ARBA" id="ARBA00023242"/>
    </source>
</evidence>
<dbReference type="GO" id="GO:0005737">
    <property type="term" value="C:cytoplasm"/>
    <property type="evidence" value="ECO:0007669"/>
    <property type="project" value="UniProtKB-SubCell"/>
</dbReference>
<keyword evidence="13" id="KW-1185">Reference proteome</keyword>
<dbReference type="EC" id="2.3.2.27" evidence="6"/>
<dbReference type="PROSITE" id="PS51698">
    <property type="entry name" value="U_BOX"/>
    <property type="match status" value="1"/>
</dbReference>
<evidence type="ECO:0000256" key="5">
    <source>
        <dbReference type="ARBA" id="ARBA00007434"/>
    </source>
</evidence>
<dbReference type="OrthoDB" id="20295at2759"/>
<dbReference type="GO" id="GO:0006511">
    <property type="term" value="P:ubiquitin-dependent protein catabolic process"/>
    <property type="evidence" value="ECO:0007669"/>
    <property type="project" value="InterPro"/>
</dbReference>
<dbReference type="AlphaFoldDB" id="A0A1R1XLM1"/>
<dbReference type="FunFam" id="3.30.40.10:FF:000055">
    <property type="entry name" value="Ubiquitin conjugation factor e4 a"/>
    <property type="match status" value="1"/>
</dbReference>
<dbReference type="SMART" id="SM00504">
    <property type="entry name" value="Ubox"/>
    <property type="match status" value="1"/>
</dbReference>
<evidence type="ECO:0000313" key="13">
    <source>
        <dbReference type="Proteomes" id="UP000187429"/>
    </source>
</evidence>
<dbReference type="UniPathway" id="UPA00143"/>
<dbReference type="SUPFAM" id="SSF57850">
    <property type="entry name" value="RING/U-box"/>
    <property type="match status" value="1"/>
</dbReference>
<evidence type="ECO:0000256" key="6">
    <source>
        <dbReference type="ARBA" id="ARBA00012483"/>
    </source>
</evidence>
<dbReference type="GO" id="GO:0000151">
    <property type="term" value="C:ubiquitin ligase complex"/>
    <property type="evidence" value="ECO:0007669"/>
    <property type="project" value="InterPro"/>
</dbReference>
<comment type="subcellular location">
    <subcellularLocation>
        <location evidence="3">Cytoplasm</location>
    </subcellularLocation>
    <subcellularLocation>
        <location evidence="2">Nucleus</location>
    </subcellularLocation>
</comment>
<dbReference type="EMBL" id="LSSM01004219">
    <property type="protein sequence ID" value="OMJ15529.1"/>
    <property type="molecule type" value="Genomic_DNA"/>
</dbReference>
<evidence type="ECO:0000256" key="9">
    <source>
        <dbReference type="ARBA" id="ARBA00022786"/>
    </source>
</evidence>
<comment type="similarity">
    <text evidence="5">Belongs to the ubiquitin conjugation factor E4 family.</text>
</comment>
<dbReference type="GO" id="GO:0000209">
    <property type="term" value="P:protein polyubiquitination"/>
    <property type="evidence" value="ECO:0007669"/>
    <property type="project" value="TreeGrafter"/>
</dbReference>
<dbReference type="GO" id="GO:0034450">
    <property type="term" value="F:ubiquitin-ubiquitin ligase activity"/>
    <property type="evidence" value="ECO:0007669"/>
    <property type="project" value="InterPro"/>
</dbReference>
<dbReference type="Gene3D" id="3.30.40.10">
    <property type="entry name" value="Zinc/RING finger domain, C3HC4 (zinc finger)"/>
    <property type="match status" value="1"/>
</dbReference>
<evidence type="ECO:0000256" key="3">
    <source>
        <dbReference type="ARBA" id="ARBA00004496"/>
    </source>
</evidence>
<feature type="domain" description="U-box" evidence="11">
    <location>
        <begin position="798"/>
        <end position="872"/>
    </location>
</feature>
<keyword evidence="9" id="KW-0833">Ubl conjugation pathway</keyword>
<dbReference type="InterPro" id="IPR013083">
    <property type="entry name" value="Znf_RING/FYVE/PHD"/>
</dbReference>
<dbReference type="GO" id="GO:0005634">
    <property type="term" value="C:nucleus"/>
    <property type="evidence" value="ECO:0007669"/>
    <property type="project" value="UniProtKB-SubCell"/>
</dbReference>
<protein>
    <recommendedName>
        <fullName evidence="6">RING-type E3 ubiquitin transferase</fullName>
        <ecNumber evidence="6">2.3.2.27</ecNumber>
    </recommendedName>
</protein>
<comment type="pathway">
    <text evidence="4">Protein modification; protein ubiquitination.</text>
</comment>
<comment type="catalytic activity">
    <reaction evidence="1">
        <text>S-ubiquitinyl-[E2 ubiquitin-conjugating enzyme]-L-cysteine + [acceptor protein]-L-lysine = [E2 ubiquitin-conjugating enzyme]-L-cysteine + N(6)-ubiquitinyl-[acceptor protein]-L-lysine.</text>
        <dbReference type="EC" id="2.3.2.27"/>
    </reaction>
</comment>
<proteinExistence type="inferred from homology"/>
<dbReference type="Proteomes" id="UP000187429">
    <property type="component" value="Unassembled WGS sequence"/>
</dbReference>
<dbReference type="InterPro" id="IPR003613">
    <property type="entry name" value="Ubox_domain"/>
</dbReference>
<dbReference type="InterPro" id="IPR019474">
    <property type="entry name" value="Ub_conjug_fac_E4_core"/>
</dbReference>
<dbReference type="InterPro" id="IPR045132">
    <property type="entry name" value="UBE4"/>
</dbReference>
<evidence type="ECO:0000256" key="2">
    <source>
        <dbReference type="ARBA" id="ARBA00004123"/>
    </source>
</evidence>
<evidence type="ECO:0000256" key="1">
    <source>
        <dbReference type="ARBA" id="ARBA00000900"/>
    </source>
</evidence>
<gene>
    <name evidence="12" type="ORF">AYI69_g8158</name>
</gene>
<organism evidence="12 13">
    <name type="scientific">Smittium culicis</name>
    <dbReference type="NCBI Taxonomy" id="133412"/>
    <lineage>
        <taxon>Eukaryota</taxon>
        <taxon>Fungi</taxon>
        <taxon>Fungi incertae sedis</taxon>
        <taxon>Zoopagomycota</taxon>
        <taxon>Kickxellomycotina</taxon>
        <taxon>Harpellomycetes</taxon>
        <taxon>Harpellales</taxon>
        <taxon>Legeriomycetaceae</taxon>
        <taxon>Smittium</taxon>
    </lineage>
</organism>
<evidence type="ECO:0000256" key="4">
    <source>
        <dbReference type="ARBA" id="ARBA00004906"/>
    </source>
</evidence>
<keyword evidence="8" id="KW-0808">Transferase</keyword>
<keyword evidence="7" id="KW-0963">Cytoplasm</keyword>
<sequence>MSTKNIQQWEDGAFSRILGATVNASDSKAKNLYFMSSLAADLESSNSPLLLTSMSLEMALIELLDSDQFLSKTHSFTFLFKAWEKASEIQSNIKGPKGSSLDQETKLFRLNSLDSIINILLSYAGLSLQDDSLFSTNSSNVFVDIFISNPSNYTLYFNLLISRFYEDGLTEIMSNLIKNINSRILANSNIIDGKVWIYLKALEFLFGFAKISETITKIDWFMNGSEREIQMSSVLGPMFSISAFPDEDDGAVMKYFEGLDSSSRSNQLASISSIQSSVSTLQAYQFRIINSFVRSSKDSRAIFIAWAAKAIFSNLKRTGSQADPKLYVSSGFADNLANVFIELSKPFAFEPQLSKLSKVNISTWGPIRASSGQLDSYGQNQDIVKKSWNELTRLCSNSEESLKWDTNLLETPGLISEIGFIPDCFFITTLAINFGPLSNIFRIMQLGKQIQQLSQSLNSIESNQQNGSTSTSTSASNPLLAKWKAHLSGLKCKRLALEAHCLDPRRLMGLLNFSRFTMASLLELHQLALNNDVNYWNCFPEYILEDVLALLLFVTRYSPDTLMNQELSPPQPGLRLLEDLFISLFVACLSKPELIRNPHLKSKLVDVLHSLTYFPPEDDDDYVDTNVSSDSSINPFDRSNKRFIVHPIVNQFIDSLAASDSVIMQSSVLLKSVKKSYPPNKLIPVLLQLYVDIEHTGSIYIHLGYKSDNVGAGFAEYSSNQGAGSLGNGAQDEEHMFINALAQDERSWSPRVFTKAVGICLKFGLKSHDSISKLQRLMTQIVDEAGRINVITDQFGDDIPEEFLDPIMYTLMENPVLLPTSSTICDYKTIKGYLLTDPRDPFNREPLNINDVIPVPELAERINKFKRDMSNK</sequence>
<evidence type="ECO:0000313" key="12">
    <source>
        <dbReference type="EMBL" id="OMJ15529.1"/>
    </source>
</evidence>
<dbReference type="PANTHER" id="PTHR13931">
    <property type="entry name" value="UBIQUITINATION FACTOR E4"/>
    <property type="match status" value="1"/>
</dbReference>
<dbReference type="Pfam" id="PF10408">
    <property type="entry name" value="Ufd2P_core"/>
    <property type="match status" value="2"/>
</dbReference>
<evidence type="ECO:0000259" key="11">
    <source>
        <dbReference type="PROSITE" id="PS51698"/>
    </source>
</evidence>
<dbReference type="GO" id="GO:0036503">
    <property type="term" value="P:ERAD pathway"/>
    <property type="evidence" value="ECO:0007669"/>
    <property type="project" value="InterPro"/>
</dbReference>
<accession>A0A1R1XLM1</accession>
<evidence type="ECO:0000256" key="7">
    <source>
        <dbReference type="ARBA" id="ARBA00022490"/>
    </source>
</evidence>
<reference evidence="13" key="1">
    <citation type="submission" date="2017-01" db="EMBL/GenBank/DDBJ databases">
        <authorList>
            <person name="Wang Y."/>
            <person name="White M."/>
            <person name="Kvist S."/>
            <person name="Moncalvo J.-M."/>
        </authorList>
    </citation>
    <scope>NUCLEOTIDE SEQUENCE [LARGE SCALE GENOMIC DNA]</scope>
    <source>
        <strain evidence="13">ID-206-W2</strain>
    </source>
</reference>
<comment type="caution">
    <text evidence="12">The sequence shown here is derived from an EMBL/GenBank/DDBJ whole genome shotgun (WGS) entry which is preliminary data.</text>
</comment>
<name>A0A1R1XLM1_9FUNG</name>
<keyword evidence="10" id="KW-0539">Nucleus</keyword>
<dbReference type="Pfam" id="PF04564">
    <property type="entry name" value="U-box"/>
    <property type="match status" value="1"/>
</dbReference>